<dbReference type="EMBL" id="NAFK01000163">
    <property type="protein sequence ID" value="OSJ27811.1"/>
    <property type="molecule type" value="Genomic_DNA"/>
</dbReference>
<comment type="caution">
    <text evidence="1">The sequence shown here is derived from an EMBL/GenBank/DDBJ whole genome shotgun (WGS) entry which is preliminary data.</text>
</comment>
<reference evidence="1 2" key="1">
    <citation type="submission" date="2017-03" db="EMBL/GenBank/DDBJ databases">
        <title>Whole genome sequences of fourteen strains of Bradyrhizobium canariense and one strain of Bradyrhizobium japonicum isolated from Lupinus (Papilionoideae: Genisteae) species in Algeria.</title>
        <authorList>
            <person name="Crovadore J."/>
            <person name="Chekireb D."/>
            <person name="Brachmann A."/>
            <person name="Chablais R."/>
            <person name="Cochard B."/>
            <person name="Lefort F."/>
        </authorList>
    </citation>
    <scope>NUCLEOTIDE SEQUENCE [LARGE SCALE GENOMIC DNA]</scope>
    <source>
        <strain evidence="1 2">UBMAN05</strain>
    </source>
</reference>
<evidence type="ECO:0000313" key="1">
    <source>
        <dbReference type="EMBL" id="OSJ27811.1"/>
    </source>
</evidence>
<dbReference type="RefSeq" id="WP_085384751.1">
    <property type="nucleotide sequence ID" value="NZ_NAFJ01000148.1"/>
</dbReference>
<gene>
    <name evidence="1" type="ORF">BST63_18895</name>
</gene>
<evidence type="ECO:0000313" key="2">
    <source>
        <dbReference type="Proteomes" id="UP000193884"/>
    </source>
</evidence>
<protein>
    <submittedName>
        <fullName evidence="1">Uncharacterized protein</fullName>
    </submittedName>
</protein>
<dbReference type="Proteomes" id="UP000193884">
    <property type="component" value="Unassembled WGS sequence"/>
</dbReference>
<accession>A0ABX3X2R9</accession>
<sequence length="265" mass="29679">MSVLTAQLEKLVANAKRVKSDEFQSVIDEYRNLFDRYVFRLRPSVGSISLVSCANWTPQLGFSNMTSGTILQRTLASLKDGSVNLKAPDRPTPEKSVQSWLIAQSIANAGRVEAIEKAVSDGHSYWFVSDEIALTTSDDREGSKPVRVVADLLMIRSDENGDSELVNVELKSQRTTETHGQTQKFWQFMGPSQVALWREFVDVMLEGPDRTWKANSKSRGIVIWPNAVRPSKSTSELIARYKSEESIDTICYSGPNYSLRPEPSL</sequence>
<proteinExistence type="predicted"/>
<keyword evidence="2" id="KW-1185">Reference proteome</keyword>
<organism evidence="1 2">
    <name type="scientific">Bradyrhizobium canariense</name>
    <dbReference type="NCBI Taxonomy" id="255045"/>
    <lineage>
        <taxon>Bacteria</taxon>
        <taxon>Pseudomonadati</taxon>
        <taxon>Pseudomonadota</taxon>
        <taxon>Alphaproteobacteria</taxon>
        <taxon>Hyphomicrobiales</taxon>
        <taxon>Nitrobacteraceae</taxon>
        <taxon>Bradyrhizobium</taxon>
    </lineage>
</organism>
<name>A0ABX3X2R9_9BRAD</name>